<sequence length="316" mass="35814">MLKALFTDNINKHKLQDTLYLDDIEERENGGTPPIIQIIRAALTFWVKDYVGHEVIEKQEHIYIERALKRLLPNKNIWILGNTSAKRQAILSFLVYSTSNTSSNGESNGCSVNSRDKSEEGLYLWRETGNNRGKPLHGPFVAALLSDLFGIQARGGCACAGPYGHRLLDVDDTISLNIRSAVKKGYLGIKPGWARVSFPYYMSNEEFEFVLNALEFIATYAQRFLTLYHFNLKTGNWKLKKRAYKDLVAPLAGAFEIIGVEQGNSRKPAKTNHSEIIEKNSLYIKTAKQIANLLPKFPPQRRLPEDIDPDILLFRV</sequence>
<dbReference type="Proteomes" id="UP000593562">
    <property type="component" value="Unassembled WGS sequence"/>
</dbReference>
<dbReference type="InterPro" id="IPR015424">
    <property type="entry name" value="PyrdxlP-dep_Trfase"/>
</dbReference>
<dbReference type="Gene3D" id="3.90.1150.10">
    <property type="entry name" value="Aspartate Aminotransferase, domain 1"/>
    <property type="match status" value="1"/>
</dbReference>
<dbReference type="InterPro" id="IPR015422">
    <property type="entry name" value="PyrdxlP-dep_Trfase_small"/>
</dbReference>
<evidence type="ECO:0008006" key="4">
    <source>
        <dbReference type="Google" id="ProtNLM"/>
    </source>
</evidence>
<comment type="caution">
    <text evidence="2">The sequence shown here is derived from an EMBL/GenBank/DDBJ whole genome shotgun (WGS) entry which is preliminary data.</text>
</comment>
<evidence type="ECO:0000313" key="3">
    <source>
        <dbReference type="Proteomes" id="UP000593562"/>
    </source>
</evidence>
<accession>A0A7J7DFT8</accession>
<keyword evidence="3" id="KW-1185">Reference proteome</keyword>
<evidence type="ECO:0000313" key="2">
    <source>
        <dbReference type="EMBL" id="KAF5745138.1"/>
    </source>
</evidence>
<keyword evidence="1" id="KW-0663">Pyridoxal phosphate</keyword>
<organism evidence="2 3">
    <name type="scientific">Tripterygium wilfordii</name>
    <name type="common">Thunder God vine</name>
    <dbReference type="NCBI Taxonomy" id="458696"/>
    <lineage>
        <taxon>Eukaryota</taxon>
        <taxon>Viridiplantae</taxon>
        <taxon>Streptophyta</taxon>
        <taxon>Embryophyta</taxon>
        <taxon>Tracheophyta</taxon>
        <taxon>Spermatophyta</taxon>
        <taxon>Magnoliopsida</taxon>
        <taxon>eudicotyledons</taxon>
        <taxon>Gunneridae</taxon>
        <taxon>Pentapetalae</taxon>
        <taxon>rosids</taxon>
        <taxon>fabids</taxon>
        <taxon>Celastrales</taxon>
        <taxon>Celastraceae</taxon>
        <taxon>Tripterygium</taxon>
    </lineage>
</organism>
<gene>
    <name evidence="2" type="ORF">HS088_TW07G00719</name>
</gene>
<reference evidence="2 3" key="1">
    <citation type="journal article" date="2020" name="Nat. Commun.">
        <title>Genome of Tripterygium wilfordii and identification of cytochrome P450 involved in triptolide biosynthesis.</title>
        <authorList>
            <person name="Tu L."/>
            <person name="Su P."/>
            <person name="Zhang Z."/>
            <person name="Gao L."/>
            <person name="Wang J."/>
            <person name="Hu T."/>
            <person name="Zhou J."/>
            <person name="Zhang Y."/>
            <person name="Zhao Y."/>
            <person name="Liu Y."/>
            <person name="Song Y."/>
            <person name="Tong Y."/>
            <person name="Lu Y."/>
            <person name="Yang J."/>
            <person name="Xu C."/>
            <person name="Jia M."/>
            <person name="Peters R.J."/>
            <person name="Huang L."/>
            <person name="Gao W."/>
        </authorList>
    </citation>
    <scope>NUCLEOTIDE SEQUENCE [LARGE SCALE GENOMIC DNA]</scope>
    <source>
        <strain evidence="3">cv. XIE 37</strain>
        <tissue evidence="2">Leaf</tissue>
    </source>
</reference>
<dbReference type="PANTHER" id="PTHR43586">
    <property type="entry name" value="CYSTEINE DESULFURASE"/>
    <property type="match status" value="1"/>
</dbReference>
<proteinExistence type="predicted"/>
<name>A0A7J7DFT8_TRIWF</name>
<dbReference type="PANTHER" id="PTHR43586:SF8">
    <property type="entry name" value="CYSTEINE DESULFURASE 1, CHLOROPLASTIC"/>
    <property type="match status" value="1"/>
</dbReference>
<dbReference type="SUPFAM" id="SSF53383">
    <property type="entry name" value="PLP-dependent transferases"/>
    <property type="match status" value="1"/>
</dbReference>
<protein>
    <recommendedName>
        <fullName evidence="4">Aminotransferase class V domain-containing protein</fullName>
    </recommendedName>
</protein>
<evidence type="ECO:0000256" key="1">
    <source>
        <dbReference type="ARBA" id="ARBA00022898"/>
    </source>
</evidence>
<dbReference type="InParanoid" id="A0A7J7DFT8"/>
<dbReference type="AlphaFoldDB" id="A0A7J7DFT8"/>
<dbReference type="EMBL" id="JAAARO010000007">
    <property type="protein sequence ID" value="KAF5745138.1"/>
    <property type="molecule type" value="Genomic_DNA"/>
</dbReference>